<keyword evidence="1" id="KW-0812">Transmembrane</keyword>
<organism evidence="2 3">
    <name type="scientific">Salinicola rhizosphaerae</name>
    <dbReference type="NCBI Taxonomy" id="1443141"/>
    <lineage>
        <taxon>Bacteria</taxon>
        <taxon>Pseudomonadati</taxon>
        <taxon>Pseudomonadota</taxon>
        <taxon>Gammaproteobacteria</taxon>
        <taxon>Oceanospirillales</taxon>
        <taxon>Halomonadaceae</taxon>
        <taxon>Salinicola</taxon>
    </lineage>
</organism>
<evidence type="ECO:0000256" key="1">
    <source>
        <dbReference type="SAM" id="Phobius"/>
    </source>
</evidence>
<reference evidence="3" key="1">
    <citation type="journal article" date="2019" name="Int. J. Syst. Evol. Microbiol.">
        <title>The Global Catalogue of Microorganisms (GCM) 10K type strain sequencing project: providing services to taxonomists for standard genome sequencing and annotation.</title>
        <authorList>
            <consortium name="The Broad Institute Genomics Platform"/>
            <consortium name="The Broad Institute Genome Sequencing Center for Infectious Disease"/>
            <person name="Wu L."/>
            <person name="Ma J."/>
        </authorList>
    </citation>
    <scope>NUCLEOTIDE SEQUENCE [LARGE SCALE GENOMIC DNA]</scope>
    <source>
        <strain evidence="3">KCTC 32998</strain>
    </source>
</reference>
<feature type="transmembrane region" description="Helical" evidence="1">
    <location>
        <begin position="12"/>
        <end position="32"/>
    </location>
</feature>
<protein>
    <submittedName>
        <fullName evidence="2">Uncharacterized protein</fullName>
    </submittedName>
</protein>
<feature type="transmembrane region" description="Helical" evidence="1">
    <location>
        <begin position="38"/>
        <end position="65"/>
    </location>
</feature>
<sequence length="91" mass="9707">MNHRLIVPATKAGKTMLVLFVAVILAGVWPVVLLANQAALLLGLPLIAAWSCLIILASSGVMLLANRLLPLPDTITRAHEPDSQTQETSNE</sequence>
<keyword evidence="3" id="KW-1185">Reference proteome</keyword>
<keyword evidence="1" id="KW-0472">Membrane</keyword>
<comment type="caution">
    <text evidence="2">The sequence shown here is derived from an EMBL/GenBank/DDBJ whole genome shotgun (WGS) entry which is preliminary data.</text>
</comment>
<evidence type="ECO:0000313" key="2">
    <source>
        <dbReference type="EMBL" id="GHB19850.1"/>
    </source>
</evidence>
<name>A0ABQ3DYK7_9GAMM</name>
<dbReference type="EMBL" id="BMZI01000004">
    <property type="protein sequence ID" value="GHB19850.1"/>
    <property type="molecule type" value="Genomic_DNA"/>
</dbReference>
<accession>A0ABQ3DYK7</accession>
<dbReference type="RefSeq" id="WP_189444376.1">
    <property type="nucleotide sequence ID" value="NZ_BMZI01000004.1"/>
</dbReference>
<keyword evidence="1" id="KW-1133">Transmembrane helix</keyword>
<evidence type="ECO:0000313" key="3">
    <source>
        <dbReference type="Proteomes" id="UP000646745"/>
    </source>
</evidence>
<dbReference type="Proteomes" id="UP000646745">
    <property type="component" value="Unassembled WGS sequence"/>
</dbReference>
<proteinExistence type="predicted"/>
<gene>
    <name evidence="2" type="ORF">GCM10009038_18200</name>
</gene>